<dbReference type="EC" id="2.7.7.7" evidence="4"/>
<dbReference type="PANTHER" id="PTHR11076">
    <property type="entry name" value="DNA REPAIR POLYMERASE UMUC / TRANSFERASE FAMILY MEMBER"/>
    <property type="match status" value="1"/>
</dbReference>
<dbReference type="Gene3D" id="1.10.150.20">
    <property type="entry name" value="5' to 3' exonuclease, C-terminal subdomain"/>
    <property type="match status" value="1"/>
</dbReference>
<dbReference type="Gene3D" id="3.30.1490.100">
    <property type="entry name" value="DNA polymerase, Y-family, little finger domain"/>
    <property type="match status" value="1"/>
</dbReference>
<protein>
    <recommendedName>
        <fullName evidence="4">DNA polymerase IV</fullName>
        <shortName evidence="4">Pol IV</shortName>
        <ecNumber evidence="4">2.7.7.7</ecNumber>
    </recommendedName>
</protein>
<name>A0ABY8PVH2_9ACTN</name>
<keyword evidence="4 6" id="KW-0808">Transferase</keyword>
<dbReference type="GO" id="GO:0003887">
    <property type="term" value="F:DNA-directed DNA polymerase activity"/>
    <property type="evidence" value="ECO:0007669"/>
    <property type="project" value="UniProtKB-EC"/>
</dbReference>
<dbReference type="Proteomes" id="UP001244136">
    <property type="component" value="Chromosome"/>
</dbReference>
<comment type="subunit">
    <text evidence="4">Monomer.</text>
</comment>
<dbReference type="CDD" id="cd03586">
    <property type="entry name" value="PolY_Pol_IV_kappa"/>
    <property type="match status" value="1"/>
</dbReference>
<dbReference type="HAMAP" id="MF_01113">
    <property type="entry name" value="DNApol_IV"/>
    <property type="match status" value="1"/>
</dbReference>
<organism evidence="6 7">
    <name type="scientific">Tessaracoccus lacteus</name>
    <dbReference type="NCBI Taxonomy" id="3041766"/>
    <lineage>
        <taxon>Bacteria</taxon>
        <taxon>Bacillati</taxon>
        <taxon>Actinomycetota</taxon>
        <taxon>Actinomycetes</taxon>
        <taxon>Propionibacteriales</taxon>
        <taxon>Propionibacteriaceae</taxon>
        <taxon>Tessaracoccus</taxon>
    </lineage>
</organism>
<accession>A0ABY8PVH2</accession>
<evidence type="ECO:0000259" key="5">
    <source>
        <dbReference type="PROSITE" id="PS50173"/>
    </source>
</evidence>
<dbReference type="InterPro" id="IPR043502">
    <property type="entry name" value="DNA/RNA_pol_sf"/>
</dbReference>
<gene>
    <name evidence="4" type="primary">dinB</name>
    <name evidence="6" type="ORF">QH948_09810</name>
</gene>
<dbReference type="InterPro" id="IPR050116">
    <property type="entry name" value="DNA_polymerase-Y"/>
</dbReference>
<keyword evidence="4" id="KW-0479">Metal-binding</keyword>
<feature type="active site" evidence="4">
    <location>
        <position position="118"/>
    </location>
</feature>
<dbReference type="InterPro" id="IPR017961">
    <property type="entry name" value="DNA_pol_Y-fam_little_finger"/>
</dbReference>
<evidence type="ECO:0000256" key="4">
    <source>
        <dbReference type="HAMAP-Rule" id="MF_01113"/>
    </source>
</evidence>
<dbReference type="Pfam" id="PF11798">
    <property type="entry name" value="IMS_HHH"/>
    <property type="match status" value="1"/>
</dbReference>
<keyword evidence="4" id="KW-0234">DNA repair</keyword>
<comment type="cofactor">
    <cofactor evidence="4">
        <name>Mg(2+)</name>
        <dbReference type="ChEBI" id="CHEBI:18420"/>
    </cofactor>
    <text evidence="4">Binds 2 magnesium ions per subunit.</text>
</comment>
<dbReference type="PANTHER" id="PTHR11076:SF33">
    <property type="entry name" value="DNA POLYMERASE KAPPA"/>
    <property type="match status" value="1"/>
</dbReference>
<comment type="catalytic activity">
    <reaction evidence="3 4">
        <text>DNA(n) + a 2'-deoxyribonucleoside 5'-triphosphate = DNA(n+1) + diphosphate</text>
        <dbReference type="Rhea" id="RHEA:22508"/>
        <dbReference type="Rhea" id="RHEA-COMP:17339"/>
        <dbReference type="Rhea" id="RHEA-COMP:17340"/>
        <dbReference type="ChEBI" id="CHEBI:33019"/>
        <dbReference type="ChEBI" id="CHEBI:61560"/>
        <dbReference type="ChEBI" id="CHEBI:173112"/>
        <dbReference type="EC" id="2.7.7.7"/>
    </reaction>
</comment>
<dbReference type="Gene3D" id="3.30.70.270">
    <property type="match status" value="1"/>
</dbReference>
<dbReference type="Pfam" id="PF11799">
    <property type="entry name" value="IMS_C"/>
    <property type="match status" value="1"/>
</dbReference>
<keyword evidence="7" id="KW-1185">Reference proteome</keyword>
<evidence type="ECO:0000313" key="7">
    <source>
        <dbReference type="Proteomes" id="UP001244136"/>
    </source>
</evidence>
<dbReference type="PROSITE" id="PS50173">
    <property type="entry name" value="UMUC"/>
    <property type="match status" value="1"/>
</dbReference>
<keyword evidence="4" id="KW-0239">DNA-directed DNA polymerase</keyword>
<keyword evidence="4" id="KW-0227">DNA damage</keyword>
<keyword evidence="4" id="KW-0515">Mutator protein</keyword>
<evidence type="ECO:0000256" key="2">
    <source>
        <dbReference type="ARBA" id="ARBA00025589"/>
    </source>
</evidence>
<comment type="function">
    <text evidence="2 4">Poorly processive, error-prone DNA polymerase involved in untargeted mutagenesis. Copies undamaged DNA at stalled replication forks, which arise in vivo from mismatched or misaligned primer ends. These misaligned primers can be extended by PolIV. Exhibits no 3'-5' exonuclease (proofreading) activity. May be involved in translesional synthesis, in conjunction with the beta clamp from PolIII.</text>
</comment>
<dbReference type="SUPFAM" id="SSF56672">
    <property type="entry name" value="DNA/RNA polymerases"/>
    <property type="match status" value="1"/>
</dbReference>
<keyword evidence="4" id="KW-0460">Magnesium</keyword>
<sequence>MPRRILHLDLDAFFAAVEQRDKPSLRGRAVVEQRDKPSLRGRAVVVGGTGPRGVVATASYEARAFGVRSAMSGAEARRRAPRAAFLGGRFDAYRESSRIVMGLLREVSPLVEPLSLDEAFMDLEPSGWPDDELVERVEWLRAELTERTEGLTASVGVGSAKFLAKLASEAGKPDGIRILDPAEEFDFLAPLPVRAIPGVGPATEQRLVAIGCHTVADLRDADPAELIRELGASAGAGLSELAWGRDARRVEPVRDPKSISTEDTFAVDLTDRAQLEAILVRDAASVVARLNKAGFFARTVTLKVRFADFSTRTIARSLGGATDQVDEITAAGLASLGEVDVRAGVRLLGLGVSGFALAAQERLFGDEEPTPSVVSEASDVGLSGVRGSVRYHPGADVVHDELGRGWVWGSGLGRVTVRFETRRTGPGPVRTFVESDPALHPAGIDPLARAVAADEDE</sequence>
<dbReference type="NCBIfam" id="NF002677">
    <property type="entry name" value="PRK02406.1"/>
    <property type="match status" value="1"/>
</dbReference>
<evidence type="ECO:0000256" key="1">
    <source>
        <dbReference type="ARBA" id="ARBA00010945"/>
    </source>
</evidence>
<reference evidence="6 7" key="1">
    <citation type="journal article" date="2008" name="Int. J. Syst. Evol. Microbiol.">
        <title>Tessaracoccus flavescens sp. nov., isolated from marine sediment.</title>
        <authorList>
            <person name="Lee D.W."/>
            <person name="Lee S.D."/>
        </authorList>
    </citation>
    <scope>NUCLEOTIDE SEQUENCE [LARGE SCALE GENOMIC DNA]</scope>
    <source>
        <strain evidence="6 7">T21</strain>
    </source>
</reference>
<dbReference type="EMBL" id="CP123967">
    <property type="protein sequence ID" value="WGT46439.1"/>
    <property type="molecule type" value="Genomic_DNA"/>
</dbReference>
<dbReference type="InterPro" id="IPR001126">
    <property type="entry name" value="UmuC"/>
</dbReference>
<feature type="domain" description="UmuC" evidence="5">
    <location>
        <begin position="5"/>
        <end position="200"/>
    </location>
</feature>
<dbReference type="Gene3D" id="3.40.1170.60">
    <property type="match status" value="1"/>
</dbReference>
<evidence type="ECO:0000256" key="3">
    <source>
        <dbReference type="ARBA" id="ARBA00049244"/>
    </source>
</evidence>
<keyword evidence="4" id="KW-0235">DNA replication</keyword>
<comment type="similarity">
    <text evidence="1 4">Belongs to the DNA polymerase type-Y family.</text>
</comment>
<evidence type="ECO:0000313" key="6">
    <source>
        <dbReference type="EMBL" id="WGT46439.1"/>
    </source>
</evidence>
<feature type="binding site" evidence="4">
    <location>
        <position position="9"/>
    </location>
    <ligand>
        <name>Mg(2+)</name>
        <dbReference type="ChEBI" id="CHEBI:18420"/>
    </ligand>
</feature>
<feature type="binding site" evidence="4">
    <location>
        <position position="117"/>
    </location>
    <ligand>
        <name>Mg(2+)</name>
        <dbReference type="ChEBI" id="CHEBI:18420"/>
    </ligand>
</feature>
<keyword evidence="4" id="KW-0238">DNA-binding</keyword>
<feature type="site" description="Substrate discrimination" evidence="4">
    <location>
        <position position="14"/>
    </location>
</feature>
<dbReference type="InterPro" id="IPR024728">
    <property type="entry name" value="PolY_HhH_motif"/>
</dbReference>
<dbReference type="InterPro" id="IPR043128">
    <property type="entry name" value="Rev_trsase/Diguanyl_cyclase"/>
</dbReference>
<dbReference type="RefSeq" id="WP_281144215.1">
    <property type="nucleotide sequence ID" value="NZ_CP123967.1"/>
</dbReference>
<proteinExistence type="inferred from homology"/>
<dbReference type="SUPFAM" id="SSF100879">
    <property type="entry name" value="Lesion bypass DNA polymerase (Y-family), little finger domain"/>
    <property type="match status" value="1"/>
</dbReference>
<keyword evidence="4 6" id="KW-0548">Nucleotidyltransferase</keyword>
<comment type="subcellular location">
    <subcellularLocation>
        <location evidence="4">Cytoplasm</location>
    </subcellularLocation>
</comment>
<dbReference type="Pfam" id="PF00817">
    <property type="entry name" value="IMS"/>
    <property type="match status" value="1"/>
</dbReference>
<dbReference type="InterPro" id="IPR022880">
    <property type="entry name" value="DNApol_IV"/>
</dbReference>
<dbReference type="NCBIfam" id="NF002882">
    <property type="entry name" value="PRK03348.1"/>
    <property type="match status" value="1"/>
</dbReference>
<keyword evidence="4" id="KW-0963">Cytoplasm</keyword>
<dbReference type="InterPro" id="IPR036775">
    <property type="entry name" value="DNA_pol_Y-fam_lit_finger_sf"/>
</dbReference>